<dbReference type="PANTHER" id="PTHR24088">
    <property type="entry name" value="28S RIBOSOMAL PROTEIN S17, MITOCHONDRIAL"/>
    <property type="match status" value="1"/>
</dbReference>
<gene>
    <name evidence="4" type="ORF">NP493_215g04025</name>
</gene>
<dbReference type="Pfam" id="PF00366">
    <property type="entry name" value="Ribosomal_S17"/>
    <property type="match status" value="1"/>
</dbReference>
<dbReference type="PANTHER" id="PTHR24088:SF0">
    <property type="entry name" value="SMALL RIBOSOMAL SUBUNIT PROTEIN US17M"/>
    <property type="match status" value="1"/>
</dbReference>
<dbReference type="GO" id="GO:0032543">
    <property type="term" value="P:mitochondrial translation"/>
    <property type="evidence" value="ECO:0007669"/>
    <property type="project" value="TreeGrafter"/>
</dbReference>
<dbReference type="AlphaFoldDB" id="A0AAD9P0M1"/>
<evidence type="ECO:0008006" key="6">
    <source>
        <dbReference type="Google" id="ProtNLM"/>
    </source>
</evidence>
<name>A0AAD9P0M1_RIDPI</name>
<proteinExistence type="inferred from homology"/>
<dbReference type="EMBL" id="JAODUO010000216">
    <property type="protein sequence ID" value="KAK2185983.1"/>
    <property type="molecule type" value="Genomic_DNA"/>
</dbReference>
<sequence>MAVSTYVGQVVRKNSLWKAVRVSVQKMKMDKFLTMYFNKRYHYWATDPEDKCKEGDIVLIKLLDEPQSARVKHTLKEIIFPVGATIDPITGRPCRGVDFVDIEAAEKCGPAFTEAKKQQQQSS</sequence>
<dbReference type="SUPFAM" id="SSF50249">
    <property type="entry name" value="Nucleic acid-binding proteins"/>
    <property type="match status" value="1"/>
</dbReference>
<keyword evidence="2" id="KW-0689">Ribosomal protein</keyword>
<evidence type="ECO:0000313" key="5">
    <source>
        <dbReference type="Proteomes" id="UP001209878"/>
    </source>
</evidence>
<accession>A0AAD9P0M1</accession>
<dbReference type="GO" id="GO:0003735">
    <property type="term" value="F:structural constituent of ribosome"/>
    <property type="evidence" value="ECO:0007669"/>
    <property type="project" value="InterPro"/>
</dbReference>
<dbReference type="InterPro" id="IPR000266">
    <property type="entry name" value="Ribosomal_uS17"/>
</dbReference>
<comment type="similarity">
    <text evidence="1">Belongs to the universal ribosomal protein uS17 family.</text>
</comment>
<protein>
    <recommendedName>
        <fullName evidence="6">Ribosomal protein S17</fullName>
    </recommendedName>
</protein>
<comment type="caution">
    <text evidence="4">The sequence shown here is derived from an EMBL/GenBank/DDBJ whole genome shotgun (WGS) entry which is preliminary data.</text>
</comment>
<dbReference type="InterPro" id="IPR039193">
    <property type="entry name" value="Ribosomal_uS17m_metazoa"/>
</dbReference>
<keyword evidence="5" id="KW-1185">Reference proteome</keyword>
<dbReference type="Proteomes" id="UP001209878">
    <property type="component" value="Unassembled WGS sequence"/>
</dbReference>
<reference evidence="4" key="1">
    <citation type="journal article" date="2023" name="Mol. Biol. Evol.">
        <title>Third-Generation Sequencing Reveals the Adaptive Role of the Epigenome in Three Deep-Sea Polychaetes.</title>
        <authorList>
            <person name="Perez M."/>
            <person name="Aroh O."/>
            <person name="Sun Y."/>
            <person name="Lan Y."/>
            <person name="Juniper S.K."/>
            <person name="Young C.R."/>
            <person name="Angers B."/>
            <person name="Qian P.Y."/>
        </authorList>
    </citation>
    <scope>NUCLEOTIDE SEQUENCE</scope>
    <source>
        <strain evidence="4">R07B-5</strain>
    </source>
</reference>
<evidence type="ECO:0000256" key="2">
    <source>
        <dbReference type="ARBA" id="ARBA00022980"/>
    </source>
</evidence>
<dbReference type="InterPro" id="IPR012340">
    <property type="entry name" value="NA-bd_OB-fold"/>
</dbReference>
<evidence type="ECO:0000313" key="4">
    <source>
        <dbReference type="EMBL" id="KAK2185983.1"/>
    </source>
</evidence>
<evidence type="ECO:0000256" key="3">
    <source>
        <dbReference type="ARBA" id="ARBA00023274"/>
    </source>
</evidence>
<dbReference type="GO" id="GO:0005763">
    <property type="term" value="C:mitochondrial small ribosomal subunit"/>
    <property type="evidence" value="ECO:0007669"/>
    <property type="project" value="InterPro"/>
</dbReference>
<organism evidence="4 5">
    <name type="scientific">Ridgeia piscesae</name>
    <name type="common">Tubeworm</name>
    <dbReference type="NCBI Taxonomy" id="27915"/>
    <lineage>
        <taxon>Eukaryota</taxon>
        <taxon>Metazoa</taxon>
        <taxon>Spiralia</taxon>
        <taxon>Lophotrochozoa</taxon>
        <taxon>Annelida</taxon>
        <taxon>Polychaeta</taxon>
        <taxon>Sedentaria</taxon>
        <taxon>Canalipalpata</taxon>
        <taxon>Sabellida</taxon>
        <taxon>Siboglinidae</taxon>
        <taxon>Ridgeia</taxon>
    </lineage>
</organism>
<evidence type="ECO:0000256" key="1">
    <source>
        <dbReference type="ARBA" id="ARBA00010254"/>
    </source>
</evidence>
<keyword evidence="3" id="KW-0687">Ribonucleoprotein</keyword>
<dbReference type="Gene3D" id="2.40.50.140">
    <property type="entry name" value="Nucleic acid-binding proteins"/>
    <property type="match status" value="1"/>
</dbReference>